<sequence length="104" mass="11245">MARAAVLRCEGKPDELILIELQSTVQMEDGSKVAGQDLGILDIKDGDVTLTNGPRCLHGKMQELKSPLVLMEKTGQEDAGDAILTTRGVVNRKAVFSQRPQLSV</sequence>
<accession>A0ABP0MD81</accession>
<comment type="caution">
    <text evidence="1">The sequence shown here is derived from an EMBL/GenBank/DDBJ whole genome shotgun (WGS) entry which is preliminary data.</text>
</comment>
<protein>
    <submittedName>
        <fullName evidence="1">Uncharacterized protein</fullName>
    </submittedName>
</protein>
<reference evidence="1 3" key="1">
    <citation type="submission" date="2024-02" db="EMBL/GenBank/DDBJ databases">
        <authorList>
            <person name="Chen Y."/>
            <person name="Shah S."/>
            <person name="Dougan E. K."/>
            <person name="Thang M."/>
            <person name="Chan C."/>
        </authorList>
    </citation>
    <scope>NUCLEOTIDE SEQUENCE [LARGE SCALE GENOMIC DNA]</scope>
</reference>
<name>A0ABP0MD81_9DINO</name>
<dbReference type="Proteomes" id="UP001642484">
    <property type="component" value="Unassembled WGS sequence"/>
</dbReference>
<evidence type="ECO:0000313" key="3">
    <source>
        <dbReference type="Proteomes" id="UP001642484"/>
    </source>
</evidence>
<dbReference type="EMBL" id="CAXAMN010016958">
    <property type="protein sequence ID" value="CAK9049438.1"/>
    <property type="molecule type" value="Genomic_DNA"/>
</dbReference>
<gene>
    <name evidence="1" type="ORF">CCMP2556_LOCUS25310</name>
    <name evidence="2" type="ORF">CCMP2556_LOCUS25314</name>
</gene>
<dbReference type="EMBL" id="CAXAMN010016969">
    <property type="protein sequence ID" value="CAK9049453.1"/>
    <property type="molecule type" value="Genomic_DNA"/>
</dbReference>
<keyword evidence="3" id="KW-1185">Reference proteome</keyword>
<evidence type="ECO:0000313" key="1">
    <source>
        <dbReference type="EMBL" id="CAK9049438.1"/>
    </source>
</evidence>
<proteinExistence type="predicted"/>
<evidence type="ECO:0000313" key="2">
    <source>
        <dbReference type="EMBL" id="CAK9049453.1"/>
    </source>
</evidence>
<organism evidence="1 3">
    <name type="scientific">Durusdinium trenchii</name>
    <dbReference type="NCBI Taxonomy" id="1381693"/>
    <lineage>
        <taxon>Eukaryota</taxon>
        <taxon>Sar</taxon>
        <taxon>Alveolata</taxon>
        <taxon>Dinophyceae</taxon>
        <taxon>Suessiales</taxon>
        <taxon>Symbiodiniaceae</taxon>
        <taxon>Durusdinium</taxon>
    </lineage>
</organism>